<feature type="binding site" evidence="11">
    <location>
        <position position="418"/>
    </location>
    <ligand>
        <name>IMP</name>
        <dbReference type="ChEBI" id="CHEBI:58053"/>
    </ligand>
</feature>
<feature type="active site" description="Thioimidate intermediate" evidence="11">
    <location>
        <position position="307"/>
    </location>
</feature>
<dbReference type="HAMAP" id="MF_01964">
    <property type="entry name" value="IMPDH"/>
    <property type="match status" value="1"/>
</dbReference>
<feature type="binding site" evidence="11">
    <location>
        <begin position="300"/>
        <end position="302"/>
    </location>
    <ligand>
        <name>NAD(+)</name>
        <dbReference type="ChEBI" id="CHEBI:57540"/>
    </ligand>
</feature>
<evidence type="ECO:0000256" key="1">
    <source>
        <dbReference type="ARBA" id="ARBA00001958"/>
    </source>
</evidence>
<evidence type="ECO:0000313" key="16">
    <source>
        <dbReference type="EMBL" id="GAA4455309.1"/>
    </source>
</evidence>
<dbReference type="InterPro" id="IPR000644">
    <property type="entry name" value="CBS_dom"/>
</dbReference>
<dbReference type="InterPro" id="IPR046342">
    <property type="entry name" value="CBS_dom_sf"/>
</dbReference>
<dbReference type="CDD" id="cd04601">
    <property type="entry name" value="CBS_pair_IMPDH"/>
    <property type="match status" value="1"/>
</dbReference>
<comment type="caution">
    <text evidence="16">The sequence shown here is derived from an EMBL/GenBank/DDBJ whole genome shotgun (WGS) entry which is preliminary data.</text>
</comment>
<evidence type="ECO:0000256" key="5">
    <source>
        <dbReference type="ARBA" id="ARBA00022755"/>
    </source>
</evidence>
<dbReference type="SUPFAM" id="SSF51412">
    <property type="entry name" value="Inosine monophosphate dehydrogenase (IMPDH)"/>
    <property type="match status" value="1"/>
</dbReference>
<feature type="binding site" evidence="11">
    <location>
        <begin position="340"/>
        <end position="342"/>
    </location>
    <ligand>
        <name>IMP</name>
        <dbReference type="ChEBI" id="CHEBI:58053"/>
    </ligand>
</feature>
<evidence type="ECO:0000256" key="2">
    <source>
        <dbReference type="ARBA" id="ARBA00005502"/>
    </source>
</evidence>
<keyword evidence="3 11" id="KW-0479">Metal-binding</keyword>
<keyword evidence="5 11" id="KW-0658">Purine biosynthesis</keyword>
<dbReference type="PANTHER" id="PTHR11911:SF111">
    <property type="entry name" value="INOSINE-5'-MONOPHOSPHATE DEHYDROGENASE"/>
    <property type="match status" value="1"/>
</dbReference>
<comment type="pathway">
    <text evidence="11 14">Purine metabolism; XMP biosynthesis via de novo pathway; XMP from IMP: step 1/1.</text>
</comment>
<dbReference type="SMART" id="SM01240">
    <property type="entry name" value="IMPDH"/>
    <property type="match status" value="1"/>
</dbReference>
<evidence type="ECO:0000256" key="4">
    <source>
        <dbReference type="ARBA" id="ARBA00022749"/>
    </source>
</evidence>
<dbReference type="InterPro" id="IPR005990">
    <property type="entry name" value="IMP_DH"/>
</dbReference>
<dbReference type="InterPro" id="IPR013785">
    <property type="entry name" value="Aldolase_TIM"/>
</dbReference>
<comment type="subunit">
    <text evidence="11">Homotetramer.</text>
</comment>
<dbReference type="PANTHER" id="PTHR11911">
    <property type="entry name" value="INOSINE-5-MONOPHOSPHATE DEHYDROGENASE RELATED"/>
    <property type="match status" value="1"/>
</dbReference>
<dbReference type="RefSeq" id="WP_344825878.1">
    <property type="nucleotide sequence ID" value="NZ_BAABEZ010000022.1"/>
</dbReference>
<proteinExistence type="inferred from homology"/>
<keyword evidence="6 11" id="KW-0630">Potassium</keyword>
<evidence type="ECO:0000313" key="17">
    <source>
        <dbReference type="Proteomes" id="UP001501410"/>
    </source>
</evidence>
<evidence type="ECO:0000256" key="11">
    <source>
        <dbReference type="HAMAP-Rule" id="MF_01964"/>
    </source>
</evidence>
<feature type="binding site" evidence="11">
    <location>
        <position position="472"/>
    </location>
    <ligand>
        <name>K(+)</name>
        <dbReference type="ChEBI" id="CHEBI:29103"/>
        <note>ligand shared between two tetrameric partners</note>
    </ligand>
</feature>
<protein>
    <recommendedName>
        <fullName evidence="11 14">Inosine-5'-monophosphate dehydrogenase</fullName>
        <shortName evidence="11">IMP dehydrogenase</shortName>
        <shortName evidence="11">IMPD</shortName>
        <shortName evidence="11">IMPDH</shortName>
        <ecNumber evidence="11 14">1.1.1.205</ecNumber>
    </recommendedName>
</protein>
<dbReference type="Pfam" id="PF00478">
    <property type="entry name" value="IMPDH"/>
    <property type="match status" value="1"/>
</dbReference>
<comment type="catalytic activity">
    <reaction evidence="10 11 14">
        <text>IMP + NAD(+) + H2O = XMP + NADH + H(+)</text>
        <dbReference type="Rhea" id="RHEA:11708"/>
        <dbReference type="ChEBI" id="CHEBI:15377"/>
        <dbReference type="ChEBI" id="CHEBI:15378"/>
        <dbReference type="ChEBI" id="CHEBI:57464"/>
        <dbReference type="ChEBI" id="CHEBI:57540"/>
        <dbReference type="ChEBI" id="CHEBI:57945"/>
        <dbReference type="ChEBI" id="CHEBI:58053"/>
        <dbReference type="EC" id="1.1.1.205"/>
    </reaction>
</comment>
<feature type="domain" description="CBS" evidence="15">
    <location>
        <begin position="156"/>
        <end position="216"/>
    </location>
</feature>
<evidence type="ECO:0000256" key="13">
    <source>
        <dbReference type="RuleBase" id="RU003927"/>
    </source>
</evidence>
<evidence type="ECO:0000256" key="7">
    <source>
        <dbReference type="ARBA" id="ARBA00023002"/>
    </source>
</evidence>
<name>A0ABP8MW18_9BACT</name>
<reference evidence="17" key="1">
    <citation type="journal article" date="2019" name="Int. J. Syst. Evol. Microbiol.">
        <title>The Global Catalogue of Microorganisms (GCM) 10K type strain sequencing project: providing services to taxonomists for standard genome sequencing and annotation.</title>
        <authorList>
            <consortium name="The Broad Institute Genomics Platform"/>
            <consortium name="The Broad Institute Genome Sequencing Center for Infectious Disease"/>
            <person name="Wu L."/>
            <person name="Ma J."/>
        </authorList>
    </citation>
    <scope>NUCLEOTIDE SEQUENCE [LARGE SCALE GENOMIC DNA]</scope>
    <source>
        <strain evidence="17">JCM 31921</strain>
    </source>
</reference>
<evidence type="ECO:0000256" key="12">
    <source>
        <dbReference type="PROSITE-ProRule" id="PRU00703"/>
    </source>
</evidence>
<evidence type="ECO:0000256" key="14">
    <source>
        <dbReference type="RuleBase" id="RU003928"/>
    </source>
</evidence>
<dbReference type="Gene3D" id="3.20.20.70">
    <property type="entry name" value="Aldolase class I"/>
    <property type="match status" value="1"/>
</dbReference>
<feature type="binding site" description="in other chain" evidence="11">
    <location>
        <position position="302"/>
    </location>
    <ligand>
        <name>K(+)</name>
        <dbReference type="ChEBI" id="CHEBI:29103"/>
        <note>ligand shared between two tetrameric partners</note>
    </ligand>
</feature>
<dbReference type="InterPro" id="IPR015875">
    <property type="entry name" value="IMP_DH/GMP_Rdtase_CS"/>
</dbReference>
<dbReference type="InterPro" id="IPR001093">
    <property type="entry name" value="IMP_DH_GMPRt"/>
</dbReference>
<feature type="binding site" evidence="11">
    <location>
        <begin position="387"/>
        <end position="391"/>
    </location>
    <ligand>
        <name>IMP</name>
        <dbReference type="ChEBI" id="CHEBI:58053"/>
    </ligand>
</feature>
<comment type="similarity">
    <text evidence="2 11 13">Belongs to the IMPDH/GMPR family.</text>
</comment>
<evidence type="ECO:0000256" key="8">
    <source>
        <dbReference type="ARBA" id="ARBA00023027"/>
    </source>
</evidence>
<dbReference type="PIRSF" id="PIRSF000130">
    <property type="entry name" value="IMPDH"/>
    <property type="match status" value="1"/>
</dbReference>
<feature type="domain" description="CBS" evidence="15">
    <location>
        <begin position="96"/>
        <end position="152"/>
    </location>
</feature>
<feature type="active site" description="Proton acceptor" evidence="11">
    <location>
        <position position="403"/>
    </location>
</feature>
<feature type="binding site" evidence="11">
    <location>
        <begin position="363"/>
        <end position="364"/>
    </location>
    <ligand>
        <name>IMP</name>
        <dbReference type="ChEBI" id="CHEBI:58053"/>
    </ligand>
</feature>
<gene>
    <name evidence="11 16" type="primary">guaB</name>
    <name evidence="16" type="ORF">GCM10023092_18710</name>
</gene>
<comment type="caution">
    <text evidence="11">Lacks conserved residue(s) required for the propagation of feature annotation.</text>
</comment>
<dbReference type="EMBL" id="BAABEZ010000022">
    <property type="protein sequence ID" value="GAA4455309.1"/>
    <property type="molecule type" value="Genomic_DNA"/>
</dbReference>
<dbReference type="PROSITE" id="PS00487">
    <property type="entry name" value="IMP_DH_GMP_RED"/>
    <property type="match status" value="1"/>
</dbReference>
<evidence type="ECO:0000256" key="9">
    <source>
        <dbReference type="ARBA" id="ARBA00023122"/>
    </source>
</evidence>
<feature type="binding site" evidence="11">
    <location>
        <position position="305"/>
    </location>
    <ligand>
        <name>IMP</name>
        <dbReference type="ChEBI" id="CHEBI:58053"/>
    </ligand>
</feature>
<feature type="binding site" evidence="11">
    <location>
        <position position="474"/>
    </location>
    <ligand>
        <name>K(+)</name>
        <dbReference type="ChEBI" id="CHEBI:29103"/>
        <note>ligand shared between two tetrameric partners</note>
    </ligand>
</feature>
<keyword evidence="8 11" id="KW-0520">NAD</keyword>
<sequence>MAAKSKFYGEGLTFDDVLLLPAYSEVLPREVNIHTKLTKDITLHLPMVSAAMDTVTEYRLAMALAREGGIGILHKNMSIEKQAEQVRKVKRSESGLITDPVTLNPDATVGDALRLMKENKIGGIPVIDADRKLVGIVTNRDLRFEKNARKKVSEIMTSTNLVTAPVGTNMAKAEKILEQHKIEKLPIVAKNGVLMGLITFRDIVQLKSYPNSCKDSQGRLVVGAAVGITQDGLDRIAALVHAGVDVITLDSAHGHSKGVLDMVKLVKKTFKGLNVIAGNIATAEGAKALAAAGADAVKVGVGPGSICTTRIVTGCGAPQLTAIIEAANALKKSGIPVIADGGIRYTGDMVKAIAAGANCVMAGSIFAGTEESPGETIIYEGRKFKSYRGMGSVEAMKEGSSDRYFQDVEADIKKLVPEGIVGRVPYKGNLSEIMQQFVGGLRAGMGYCGAKDIKALQEQSQFIRITAASMAESHPHNVVITKEAPNYSR</sequence>
<evidence type="ECO:0000256" key="6">
    <source>
        <dbReference type="ARBA" id="ARBA00022958"/>
    </source>
</evidence>
<comment type="function">
    <text evidence="11">Catalyzes the conversion of inosine 5'-phosphate (IMP) to xanthosine 5'-phosphate (XMP), the first committed and rate-limiting step in the de novo synthesis of guanine nucleotides, and therefore plays an important role in the regulation of cell growth.</text>
</comment>
<dbReference type="SMART" id="SM00116">
    <property type="entry name" value="CBS"/>
    <property type="match status" value="2"/>
</dbReference>
<accession>A0ABP8MW18</accession>
<feature type="binding site" description="in other chain" evidence="11">
    <location>
        <position position="307"/>
    </location>
    <ligand>
        <name>K(+)</name>
        <dbReference type="ChEBI" id="CHEBI:29103"/>
        <note>ligand shared between two tetrameric partners</note>
    </ligand>
</feature>
<keyword evidence="4 11" id="KW-0332">GMP biosynthesis</keyword>
<comment type="cofactor">
    <cofactor evidence="1 11">
        <name>K(+)</name>
        <dbReference type="ChEBI" id="CHEBI:29103"/>
    </cofactor>
</comment>
<feature type="binding site" evidence="11">
    <location>
        <position position="473"/>
    </location>
    <ligand>
        <name>K(+)</name>
        <dbReference type="ChEBI" id="CHEBI:29103"/>
        <note>ligand shared between two tetrameric partners</note>
    </ligand>
</feature>
<keyword evidence="9 12" id="KW-0129">CBS domain</keyword>
<evidence type="ECO:0000256" key="10">
    <source>
        <dbReference type="ARBA" id="ARBA00048028"/>
    </source>
</evidence>
<feature type="binding site" description="in other chain" evidence="11">
    <location>
        <position position="304"/>
    </location>
    <ligand>
        <name>K(+)</name>
        <dbReference type="ChEBI" id="CHEBI:29103"/>
        <note>ligand shared between two tetrameric partners</note>
    </ligand>
</feature>
<dbReference type="Pfam" id="PF00571">
    <property type="entry name" value="CBS"/>
    <property type="match status" value="2"/>
</dbReference>
<dbReference type="EC" id="1.1.1.205" evidence="11 14"/>
<dbReference type="Proteomes" id="UP001501410">
    <property type="component" value="Unassembled WGS sequence"/>
</dbReference>
<organism evidence="16 17">
    <name type="scientific">Rurimicrobium arvi</name>
    <dbReference type="NCBI Taxonomy" id="2049916"/>
    <lineage>
        <taxon>Bacteria</taxon>
        <taxon>Pseudomonadati</taxon>
        <taxon>Bacteroidota</taxon>
        <taxon>Chitinophagia</taxon>
        <taxon>Chitinophagales</taxon>
        <taxon>Chitinophagaceae</taxon>
        <taxon>Rurimicrobium</taxon>
    </lineage>
</organism>
<feature type="binding site" evidence="11">
    <location>
        <position position="250"/>
    </location>
    <ligand>
        <name>NAD(+)</name>
        <dbReference type="ChEBI" id="CHEBI:57540"/>
    </ligand>
</feature>
<dbReference type="NCBIfam" id="TIGR01302">
    <property type="entry name" value="IMP_dehydrog"/>
    <property type="match status" value="1"/>
</dbReference>
<dbReference type="CDD" id="cd00381">
    <property type="entry name" value="IMPDH"/>
    <property type="match status" value="1"/>
</dbReference>
<dbReference type="SUPFAM" id="SSF54631">
    <property type="entry name" value="CBS-domain pair"/>
    <property type="match status" value="1"/>
</dbReference>
<dbReference type="PROSITE" id="PS51371">
    <property type="entry name" value="CBS"/>
    <property type="match status" value="2"/>
</dbReference>
<evidence type="ECO:0000256" key="3">
    <source>
        <dbReference type="ARBA" id="ARBA00022723"/>
    </source>
</evidence>
<keyword evidence="7 11" id="KW-0560">Oxidoreductase</keyword>
<evidence type="ECO:0000259" key="15">
    <source>
        <dbReference type="PROSITE" id="PS51371"/>
    </source>
</evidence>
<keyword evidence="17" id="KW-1185">Reference proteome</keyword>
<comment type="activity regulation">
    <text evidence="11">Mycophenolic acid (MPA) is a non-competitive inhibitor that prevents formation of the closed enzyme conformation by binding to the same site as the amobile flap. In contrast, mizoribine monophosphate (MZP) is a competitive inhibitor that induces the closed conformation. MPA is a potent inhibitor of mammalian IMPDHs but a poor inhibitor of the bacterial enzymes. MZP is a more potent inhibitor of bacterial IMPDH.</text>
</comment>